<reference evidence="1 2" key="1">
    <citation type="submission" date="2017-10" db="EMBL/GenBank/DDBJ databases">
        <authorList>
            <person name="Regsiter A."/>
            <person name="William W."/>
        </authorList>
    </citation>
    <scope>NUCLEOTIDE SEQUENCE [LARGE SCALE GENOMIC DNA]</scope>
    <source>
        <strain evidence="1 2">CFBP6991</strain>
    </source>
</reference>
<dbReference type="AlphaFoldDB" id="A0A7Z7NF01"/>
<organism evidence="1 2">
    <name type="scientific">Xanthomonas campestris pv. phaseoli</name>
    <dbReference type="NCBI Taxonomy" id="317013"/>
    <lineage>
        <taxon>Bacteria</taxon>
        <taxon>Pseudomonadati</taxon>
        <taxon>Pseudomonadota</taxon>
        <taxon>Gammaproteobacteria</taxon>
        <taxon>Lysobacterales</taxon>
        <taxon>Lysobacteraceae</taxon>
        <taxon>Xanthomonas</taxon>
    </lineage>
</organism>
<evidence type="ECO:0000313" key="2">
    <source>
        <dbReference type="Proteomes" id="UP000234345"/>
    </source>
</evidence>
<dbReference type="EMBL" id="OCZC01000043">
    <property type="protein sequence ID" value="SOO22255.1"/>
    <property type="molecule type" value="Genomic_DNA"/>
</dbReference>
<sequence length="60" mass="6680">MASKKNPELQISGSGFKVIKFIAINFLWSLCHFALQVKLVPSHPHDMPVVDDEPFDTGTP</sequence>
<accession>A0A7Z7NF01</accession>
<gene>
    <name evidence="1" type="ORF">XFF6991_150016</name>
</gene>
<protein>
    <submittedName>
        <fullName evidence="1">Uncharacterized protein</fullName>
    </submittedName>
</protein>
<name>A0A7Z7NF01_XANCH</name>
<evidence type="ECO:0000313" key="1">
    <source>
        <dbReference type="EMBL" id="SOO22255.1"/>
    </source>
</evidence>
<dbReference type="Proteomes" id="UP000234345">
    <property type="component" value="Unassembled WGS sequence"/>
</dbReference>
<proteinExistence type="predicted"/>
<comment type="caution">
    <text evidence="1">The sequence shown here is derived from an EMBL/GenBank/DDBJ whole genome shotgun (WGS) entry which is preliminary data.</text>
</comment>